<feature type="compositionally biased region" description="Low complexity" evidence="1">
    <location>
        <begin position="165"/>
        <end position="176"/>
    </location>
</feature>
<protein>
    <submittedName>
        <fullName evidence="2">Uncharacterized protein</fullName>
    </submittedName>
</protein>
<sequence length="208" mass="23810">MGAKTVRMRRGWLADIVWQAMPRTATSCTASLPLRCEGHGSEMTVRRRAGGVPCSRKMGYGLPEVPQLRPRTLVRRKSLSTQFCVGAHAICCHLQEWGRGGVILIWCIVCCVQASELCILKSCPAYSRVSLFLSCFVDTVRIVHHRPCRRKFQRFGHEGFWTAPRRGTTRAPTTQPRNKRGRYKKSPTCATRRIFSFVRRRDRYLRVA</sequence>
<dbReference type="VEuPathDB" id="FungiDB:MPH_07878"/>
<dbReference type="AlphaFoldDB" id="K2RK03"/>
<name>K2RK03_MACPH</name>
<comment type="caution">
    <text evidence="2">The sequence shown here is derived from an EMBL/GenBank/DDBJ whole genome shotgun (WGS) entry which is preliminary data.</text>
</comment>
<reference evidence="2 3" key="1">
    <citation type="journal article" date="2012" name="BMC Genomics">
        <title>Tools to kill: Genome of one of the most destructive plant pathogenic fungi Macrophomina phaseolina.</title>
        <authorList>
            <person name="Islam M.S."/>
            <person name="Haque M.S."/>
            <person name="Islam M.M."/>
            <person name="Emdad E.M."/>
            <person name="Halim A."/>
            <person name="Hossen Q.M.M."/>
            <person name="Hossain M.Z."/>
            <person name="Ahmed B."/>
            <person name="Rahim S."/>
            <person name="Rahman M.S."/>
            <person name="Alam M.M."/>
            <person name="Hou S."/>
            <person name="Wan X."/>
            <person name="Saito J.A."/>
            <person name="Alam M."/>
        </authorList>
    </citation>
    <scope>NUCLEOTIDE SEQUENCE [LARGE SCALE GENOMIC DNA]</scope>
    <source>
        <strain evidence="2 3">MS6</strain>
    </source>
</reference>
<gene>
    <name evidence="2" type="ORF">MPH_07878</name>
</gene>
<feature type="region of interest" description="Disordered" evidence="1">
    <location>
        <begin position="165"/>
        <end position="186"/>
    </location>
</feature>
<evidence type="ECO:0000313" key="3">
    <source>
        <dbReference type="Proteomes" id="UP000007129"/>
    </source>
</evidence>
<organism evidence="2 3">
    <name type="scientific">Macrophomina phaseolina (strain MS6)</name>
    <name type="common">Charcoal rot fungus</name>
    <dbReference type="NCBI Taxonomy" id="1126212"/>
    <lineage>
        <taxon>Eukaryota</taxon>
        <taxon>Fungi</taxon>
        <taxon>Dikarya</taxon>
        <taxon>Ascomycota</taxon>
        <taxon>Pezizomycotina</taxon>
        <taxon>Dothideomycetes</taxon>
        <taxon>Dothideomycetes incertae sedis</taxon>
        <taxon>Botryosphaeriales</taxon>
        <taxon>Botryosphaeriaceae</taxon>
        <taxon>Macrophomina</taxon>
    </lineage>
</organism>
<dbReference type="HOGENOM" id="CLU_1321123_0_0_1"/>
<evidence type="ECO:0000256" key="1">
    <source>
        <dbReference type="SAM" id="MobiDB-lite"/>
    </source>
</evidence>
<dbReference type="EMBL" id="AHHD01000334">
    <property type="protein sequence ID" value="EKG14978.1"/>
    <property type="molecule type" value="Genomic_DNA"/>
</dbReference>
<dbReference type="InParanoid" id="K2RK03"/>
<proteinExistence type="predicted"/>
<evidence type="ECO:0000313" key="2">
    <source>
        <dbReference type="EMBL" id="EKG14978.1"/>
    </source>
</evidence>
<accession>K2RK03</accession>
<dbReference type="Proteomes" id="UP000007129">
    <property type="component" value="Unassembled WGS sequence"/>
</dbReference>